<dbReference type="InterPro" id="IPR052155">
    <property type="entry name" value="Biofilm_reg_signaling"/>
</dbReference>
<dbReference type="Pfam" id="PF00990">
    <property type="entry name" value="GGDEF"/>
    <property type="match status" value="1"/>
</dbReference>
<dbReference type="Gene3D" id="3.30.450.20">
    <property type="entry name" value="PAS domain"/>
    <property type="match status" value="1"/>
</dbReference>
<keyword evidence="3" id="KW-1185">Reference proteome</keyword>
<dbReference type="PANTHER" id="PTHR44757:SF2">
    <property type="entry name" value="BIOFILM ARCHITECTURE MAINTENANCE PROTEIN MBAA"/>
    <property type="match status" value="1"/>
</dbReference>
<keyword evidence="2" id="KW-0548">Nucleotidyltransferase</keyword>
<reference evidence="2 3" key="1">
    <citation type="journal article" date="2018" name="Int. J. Syst. Evol. Microbiol.">
        <title>Methylomusa anaerophila gen. nov., sp. nov., an anaerobic methanol-utilizing bacterium isolated from a microbial fuel cell.</title>
        <authorList>
            <person name="Amano N."/>
            <person name="Yamamuro A."/>
            <person name="Miyahara M."/>
            <person name="Kouzuma A."/>
            <person name="Abe T."/>
            <person name="Watanabe K."/>
        </authorList>
    </citation>
    <scope>NUCLEOTIDE SEQUENCE [LARGE SCALE GENOMIC DNA]</scope>
    <source>
        <strain evidence="2 3">MMFC1</strain>
    </source>
</reference>
<dbReference type="Gene3D" id="3.30.70.270">
    <property type="match status" value="1"/>
</dbReference>
<dbReference type="RefSeq" id="WP_158618842.1">
    <property type="nucleotide sequence ID" value="NZ_AP018449.1"/>
</dbReference>
<evidence type="ECO:0000259" key="1">
    <source>
        <dbReference type="PROSITE" id="PS50887"/>
    </source>
</evidence>
<dbReference type="Proteomes" id="UP000276437">
    <property type="component" value="Chromosome"/>
</dbReference>
<dbReference type="NCBIfam" id="TIGR00254">
    <property type="entry name" value="GGDEF"/>
    <property type="match status" value="1"/>
</dbReference>
<dbReference type="InterPro" id="IPR035965">
    <property type="entry name" value="PAS-like_dom_sf"/>
</dbReference>
<name>A0A348AR15_9FIRM</name>
<dbReference type="CDD" id="cd01949">
    <property type="entry name" value="GGDEF"/>
    <property type="match status" value="1"/>
</dbReference>
<accession>A0A348AR15</accession>
<feature type="domain" description="GGDEF" evidence="1">
    <location>
        <begin position="188"/>
        <end position="322"/>
    </location>
</feature>
<dbReference type="KEGG" id="mana:MAMMFC1_04230"/>
<dbReference type="InterPro" id="IPR000014">
    <property type="entry name" value="PAS"/>
</dbReference>
<dbReference type="SUPFAM" id="SSF55785">
    <property type="entry name" value="PYP-like sensor domain (PAS domain)"/>
    <property type="match status" value="1"/>
</dbReference>
<dbReference type="EC" id="2.7.7.65" evidence="2"/>
<dbReference type="InterPro" id="IPR029787">
    <property type="entry name" value="Nucleotide_cyclase"/>
</dbReference>
<dbReference type="GO" id="GO:0052621">
    <property type="term" value="F:diguanylate cyclase activity"/>
    <property type="evidence" value="ECO:0007669"/>
    <property type="project" value="UniProtKB-EC"/>
</dbReference>
<dbReference type="EMBL" id="AP018449">
    <property type="protein sequence ID" value="BBB93513.1"/>
    <property type="molecule type" value="Genomic_DNA"/>
</dbReference>
<dbReference type="AlphaFoldDB" id="A0A348AR15"/>
<dbReference type="InterPro" id="IPR043128">
    <property type="entry name" value="Rev_trsase/Diguanyl_cyclase"/>
</dbReference>
<evidence type="ECO:0000313" key="2">
    <source>
        <dbReference type="EMBL" id="BBB93513.1"/>
    </source>
</evidence>
<dbReference type="SUPFAM" id="SSF55073">
    <property type="entry name" value="Nucleotide cyclase"/>
    <property type="match status" value="1"/>
</dbReference>
<dbReference type="PANTHER" id="PTHR44757">
    <property type="entry name" value="DIGUANYLATE CYCLASE DGCP"/>
    <property type="match status" value="1"/>
</dbReference>
<gene>
    <name evidence="2" type="primary">yeaP</name>
    <name evidence="2" type="ORF">MAMMFC1_04230</name>
</gene>
<proteinExistence type="predicted"/>
<sequence length="323" mass="36333">MFTVSLLVLIILAASRLSRATRREEQMVFDKYQCCRDDIRHLFNLVPAPMALIRNDDWILVQINRAAADLLATSEGETVGKCITVFFGTNQAEYLAWTQLLRRDAPAEAELPIYRRNGVAIVVAATASINFDGKPHLILSLTDITAKAIRTKTLEKLALTDSMTGLLNRQAFREKLVLALLHFREKKSELCLAFMDLDGLKKVNDTYGHREGDCYINTFVSLLRNYISENDIIGRVGGDEFAIVFTNCSQQVAEDCIRRIQQQLNWLALHTEKPYLMQVSAGVVSVAGGAEPPDADSLLHKADNAMYQQKYLQRRKTQPVAQL</sequence>
<keyword evidence="2" id="KW-0808">Transferase</keyword>
<dbReference type="InterPro" id="IPR000160">
    <property type="entry name" value="GGDEF_dom"/>
</dbReference>
<dbReference type="Pfam" id="PF13426">
    <property type="entry name" value="PAS_9"/>
    <property type="match status" value="1"/>
</dbReference>
<organism evidence="2 3">
    <name type="scientific">Methylomusa anaerophila</name>
    <dbReference type="NCBI Taxonomy" id="1930071"/>
    <lineage>
        <taxon>Bacteria</taxon>
        <taxon>Bacillati</taxon>
        <taxon>Bacillota</taxon>
        <taxon>Negativicutes</taxon>
        <taxon>Selenomonadales</taxon>
        <taxon>Sporomusaceae</taxon>
        <taxon>Methylomusa</taxon>
    </lineage>
</organism>
<protein>
    <submittedName>
        <fullName evidence="2">Putative diguanylate cyclase YeaP</fullName>
        <ecNumber evidence="2">2.7.7.65</ecNumber>
    </submittedName>
</protein>
<dbReference type="PROSITE" id="PS50887">
    <property type="entry name" value="GGDEF"/>
    <property type="match status" value="1"/>
</dbReference>
<dbReference type="SMART" id="SM00267">
    <property type="entry name" value="GGDEF"/>
    <property type="match status" value="1"/>
</dbReference>
<dbReference type="OrthoDB" id="9805474at2"/>
<evidence type="ECO:0000313" key="3">
    <source>
        <dbReference type="Proteomes" id="UP000276437"/>
    </source>
</evidence>